<dbReference type="GO" id="GO:0016168">
    <property type="term" value="F:chlorophyll binding"/>
    <property type="evidence" value="ECO:0007669"/>
    <property type="project" value="UniProtKB-KW"/>
</dbReference>
<dbReference type="GO" id="GO:0009765">
    <property type="term" value="P:photosynthesis, light harvesting"/>
    <property type="evidence" value="ECO:0007669"/>
    <property type="project" value="InterPro"/>
</dbReference>
<evidence type="ECO:0000256" key="9">
    <source>
        <dbReference type="ARBA" id="ARBA00022946"/>
    </source>
</evidence>
<keyword evidence="20" id="KW-1185">Reference proteome</keyword>
<evidence type="ECO:0000256" key="16">
    <source>
        <dbReference type="ARBA" id="ARBA00044011"/>
    </source>
</evidence>
<dbReference type="GO" id="GO:0009535">
    <property type="term" value="C:chloroplast thylakoid membrane"/>
    <property type="evidence" value="ECO:0007669"/>
    <property type="project" value="UniProtKB-SubCell"/>
</dbReference>
<evidence type="ECO:0000313" key="20">
    <source>
        <dbReference type="Proteomes" id="UP001153069"/>
    </source>
</evidence>
<keyword evidence="13" id="KW-0472">Membrane</keyword>
<dbReference type="PANTHER" id="PTHR21649">
    <property type="entry name" value="CHLOROPHYLL A/B BINDING PROTEIN"/>
    <property type="match status" value="1"/>
</dbReference>
<comment type="similarity">
    <text evidence="3">Belongs to the fucoxanthin chlorophyll protein family.</text>
</comment>
<keyword evidence="12" id="KW-0793">Thylakoid</keyword>
<evidence type="ECO:0000256" key="5">
    <source>
        <dbReference type="ARBA" id="ARBA00022528"/>
    </source>
</evidence>
<dbReference type="GO" id="GO:0030076">
    <property type="term" value="C:light-harvesting complex"/>
    <property type="evidence" value="ECO:0007669"/>
    <property type="project" value="UniProtKB-KW"/>
</dbReference>
<keyword evidence="6" id="KW-0602">Photosynthesis</keyword>
<dbReference type="Gene3D" id="1.10.3460.10">
    <property type="entry name" value="Chlorophyll a/b binding protein domain"/>
    <property type="match status" value="1"/>
</dbReference>
<comment type="subcellular location">
    <subcellularLocation>
        <location evidence="2">Plastid</location>
        <location evidence="2">Chloroplast thylakoid membrane</location>
        <topology evidence="2">Multi-pass membrane protein</topology>
    </subcellularLocation>
</comment>
<keyword evidence="9" id="KW-0809">Transit peptide</keyword>
<evidence type="ECO:0000256" key="17">
    <source>
        <dbReference type="PIRSR" id="PIRSR601344-1"/>
    </source>
</evidence>
<keyword evidence="5" id="KW-0150">Chloroplast</keyword>
<evidence type="ECO:0000256" key="11">
    <source>
        <dbReference type="ARBA" id="ARBA00022991"/>
    </source>
</evidence>
<keyword evidence="10" id="KW-1133">Transmembrane helix</keyword>
<sequence length="203" mass="21832">MKTAIIASLIASAAAFAPAKNAAKTSVATSMAFEDELGAQAPLGFFDPLGLVEDGDEEKFARLRYTEIKHGRICMLGVVGYLVSENGIRLPWDLDYSGKTFSDVGAGFDVFKDISSAGILQVVGFIGFLELSVMKDIPGTGNEHIGDFRNGFIDFGWDNFDEETKLAKRAIELNQGRAAQMGLLGLMVHEKLGVSLLPEGSVH</sequence>
<evidence type="ECO:0000256" key="14">
    <source>
        <dbReference type="ARBA" id="ARBA00023243"/>
    </source>
</evidence>
<dbReference type="Pfam" id="PF00504">
    <property type="entry name" value="Chloroa_b-bind"/>
    <property type="match status" value="1"/>
</dbReference>
<keyword evidence="7" id="KW-0934">Plastid</keyword>
<evidence type="ECO:0000256" key="4">
    <source>
        <dbReference type="ARBA" id="ARBA00022494"/>
    </source>
</evidence>
<keyword evidence="8" id="KW-0812">Transmembrane</keyword>
<keyword evidence="18" id="KW-0732">Signal</keyword>
<feature type="binding site" evidence="17">
    <location>
        <position position="70"/>
    </location>
    <ligand>
        <name>chlorophyll a</name>
        <dbReference type="ChEBI" id="CHEBI:58416"/>
        <label>1</label>
    </ligand>
</feature>
<organism evidence="19 20">
    <name type="scientific">Seminavis robusta</name>
    <dbReference type="NCBI Taxonomy" id="568900"/>
    <lineage>
        <taxon>Eukaryota</taxon>
        <taxon>Sar</taxon>
        <taxon>Stramenopiles</taxon>
        <taxon>Ochrophyta</taxon>
        <taxon>Bacillariophyta</taxon>
        <taxon>Bacillariophyceae</taxon>
        <taxon>Bacillariophycidae</taxon>
        <taxon>Naviculales</taxon>
        <taxon>Naviculaceae</taxon>
        <taxon>Seminavis</taxon>
    </lineage>
</organism>
<accession>A0A9N8D546</accession>
<evidence type="ECO:0000256" key="8">
    <source>
        <dbReference type="ARBA" id="ARBA00022692"/>
    </source>
</evidence>
<evidence type="ECO:0000256" key="18">
    <source>
        <dbReference type="SAM" id="SignalP"/>
    </source>
</evidence>
<keyword evidence="14" id="KW-0437">Light-harvesting polypeptide</keyword>
<dbReference type="InterPro" id="IPR022796">
    <property type="entry name" value="Chloroa_b-bind"/>
</dbReference>
<evidence type="ECO:0000256" key="2">
    <source>
        <dbReference type="ARBA" id="ARBA00004454"/>
    </source>
</evidence>
<reference evidence="19" key="1">
    <citation type="submission" date="2020-06" db="EMBL/GenBank/DDBJ databases">
        <authorList>
            <consortium name="Plant Systems Biology data submission"/>
        </authorList>
    </citation>
    <scope>NUCLEOTIDE SEQUENCE</scope>
    <source>
        <strain evidence="19">D6</strain>
    </source>
</reference>
<evidence type="ECO:0000256" key="12">
    <source>
        <dbReference type="ARBA" id="ARBA00023078"/>
    </source>
</evidence>
<name>A0A9N8D546_9STRA</name>
<keyword evidence="15" id="KW-0604">Photosystem II</keyword>
<dbReference type="EMBL" id="CAICTM010000006">
    <property type="protein sequence ID" value="CAB9496567.1"/>
    <property type="molecule type" value="Genomic_DNA"/>
</dbReference>
<feature type="binding site" description="axial binding residue" evidence="17">
    <location>
        <position position="72"/>
    </location>
    <ligand>
        <name>chlorophyll b</name>
        <dbReference type="ChEBI" id="CHEBI:61721"/>
        <label>1</label>
    </ligand>
    <ligandPart>
        <name>Mg</name>
        <dbReference type="ChEBI" id="CHEBI:25107"/>
    </ligandPart>
</feature>
<comment type="caution">
    <text evidence="19">The sequence shown here is derived from an EMBL/GenBank/DDBJ whole genome shotgun (WGS) entry which is preliminary data.</text>
</comment>
<dbReference type="AlphaFoldDB" id="A0A9N8D546"/>
<feature type="chain" id="PRO_5040506530" evidence="18">
    <location>
        <begin position="16"/>
        <end position="203"/>
    </location>
</feature>
<dbReference type="InterPro" id="IPR001344">
    <property type="entry name" value="Chloro_AB-bd_pln"/>
</dbReference>
<evidence type="ECO:0000256" key="7">
    <source>
        <dbReference type="ARBA" id="ARBA00022640"/>
    </source>
</evidence>
<protein>
    <submittedName>
        <fullName evidence="19">Fucoxanthin-chlorophyll a-c binding protein</fullName>
    </submittedName>
</protein>
<evidence type="ECO:0000256" key="15">
    <source>
        <dbReference type="ARBA" id="ARBA00023276"/>
    </source>
</evidence>
<dbReference type="SUPFAM" id="SSF103511">
    <property type="entry name" value="Chlorophyll a-b binding protein"/>
    <property type="match status" value="1"/>
</dbReference>
<dbReference type="OrthoDB" id="39049at2759"/>
<feature type="binding site" evidence="17">
    <location>
        <position position="67"/>
    </location>
    <ligand>
        <name>chlorophyll a</name>
        <dbReference type="ChEBI" id="CHEBI:58416"/>
        <label>1</label>
    </ligand>
</feature>
<evidence type="ECO:0000256" key="10">
    <source>
        <dbReference type="ARBA" id="ARBA00022989"/>
    </source>
</evidence>
<evidence type="ECO:0000256" key="6">
    <source>
        <dbReference type="ARBA" id="ARBA00022531"/>
    </source>
</evidence>
<gene>
    <name evidence="19" type="ORF">SEMRO_6_G005380.1</name>
</gene>
<keyword evidence="11" id="KW-0157">Chromophore</keyword>
<comment type="function">
    <text evidence="1">The light-harvesting complex (LHC) functions as a light receptor, it captures and delivers excitation energy to photosystems with which it is closely associated. Energy is transferred from the carotenoid and chlorophyll C (or B) to chlorophyll A and the photosynthetic reaction centers where it is used to synthesize ATP and reducing power.</text>
</comment>
<keyword evidence="4 17" id="KW-0148">Chlorophyll</keyword>
<proteinExistence type="inferred from homology"/>
<evidence type="ECO:0000256" key="13">
    <source>
        <dbReference type="ARBA" id="ARBA00023136"/>
    </source>
</evidence>
<evidence type="ECO:0000313" key="19">
    <source>
        <dbReference type="EMBL" id="CAB9496567.1"/>
    </source>
</evidence>
<dbReference type="FunFam" id="1.10.3460.10:FF:000011">
    <property type="entry name" value="Fucoxanthin chlorophyll a/c protein 8"/>
    <property type="match status" value="1"/>
</dbReference>
<comment type="subunit">
    <text evidence="16">The LHC complex of chromophytic algae is composed of fucoxanthin, chlorophyll A and C bound non-covalently by fucoxanthin chlorophyll proteins (FCPs). The ratio of the pigments in LHC; fucoxanthin: chlorophyll C: chlorophyll A; (0.6-1): (0.1-0.3): (1).</text>
</comment>
<dbReference type="GO" id="GO:0009523">
    <property type="term" value="C:photosystem II"/>
    <property type="evidence" value="ECO:0007669"/>
    <property type="project" value="UniProtKB-KW"/>
</dbReference>
<evidence type="ECO:0000256" key="3">
    <source>
        <dbReference type="ARBA" id="ARBA00005933"/>
    </source>
</evidence>
<evidence type="ECO:0000256" key="1">
    <source>
        <dbReference type="ARBA" id="ARBA00004022"/>
    </source>
</evidence>
<dbReference type="Proteomes" id="UP001153069">
    <property type="component" value="Unassembled WGS sequence"/>
</dbReference>
<feature type="signal peptide" evidence="18">
    <location>
        <begin position="1"/>
        <end position="15"/>
    </location>
</feature>